<evidence type="ECO:0000256" key="1">
    <source>
        <dbReference type="SAM" id="MobiDB-lite"/>
    </source>
</evidence>
<evidence type="ECO:0000313" key="2">
    <source>
        <dbReference type="EMBL" id="JAC29849.1"/>
    </source>
</evidence>
<protein>
    <submittedName>
        <fullName evidence="2">Putative mif4g-like type 3 domain-containing protein eukaryotic translation initiation factor</fullName>
    </submittedName>
</protein>
<name>A0A023G7Q0_AMBTT</name>
<sequence>MKEQDKQPEAKEDDLSKMSLADKLKMFNQKVTLDVLQQKPPVRSNSMRRSLGPQTGGAEPATPVMGTTASLGVPLARTRSHSSPPEDSAQPTSAAAPKGILKVQAGPQPVVKSILKQEHPEVKEDVKGILKPEQPADNAPTTPVKPILKPEKSSPEVESPKSTSSESSSEEEEEEEDEEEEKGWMKRKSQVLSQALIRPVKKTLTLRTRKRSSWVVSDIW</sequence>
<dbReference type="AlphaFoldDB" id="A0A023G7Q0"/>
<organism evidence="2">
    <name type="scientific">Amblyomma triste</name>
    <name type="common">Neotropical tick</name>
    <dbReference type="NCBI Taxonomy" id="251400"/>
    <lineage>
        <taxon>Eukaryota</taxon>
        <taxon>Metazoa</taxon>
        <taxon>Ecdysozoa</taxon>
        <taxon>Arthropoda</taxon>
        <taxon>Chelicerata</taxon>
        <taxon>Arachnida</taxon>
        <taxon>Acari</taxon>
        <taxon>Parasitiformes</taxon>
        <taxon>Ixodida</taxon>
        <taxon>Ixodoidea</taxon>
        <taxon>Ixodidae</taxon>
        <taxon>Amblyomminae</taxon>
        <taxon>Amblyomma</taxon>
    </lineage>
</organism>
<dbReference type="EMBL" id="GBBM01005569">
    <property type="protein sequence ID" value="JAC29849.1"/>
    <property type="molecule type" value="mRNA"/>
</dbReference>
<feature type="compositionally biased region" description="Basic and acidic residues" evidence="1">
    <location>
        <begin position="148"/>
        <end position="159"/>
    </location>
</feature>
<feature type="compositionally biased region" description="Basic and acidic residues" evidence="1">
    <location>
        <begin position="115"/>
        <end position="130"/>
    </location>
</feature>
<feature type="compositionally biased region" description="Polar residues" evidence="1">
    <location>
        <begin position="81"/>
        <end position="93"/>
    </location>
</feature>
<feature type="region of interest" description="Disordered" evidence="1">
    <location>
        <begin position="35"/>
        <end position="191"/>
    </location>
</feature>
<keyword evidence="2" id="KW-0396">Initiation factor</keyword>
<dbReference type="GO" id="GO:0003743">
    <property type="term" value="F:translation initiation factor activity"/>
    <property type="evidence" value="ECO:0007669"/>
    <property type="project" value="UniProtKB-KW"/>
</dbReference>
<keyword evidence="2" id="KW-0648">Protein biosynthesis</keyword>
<proteinExistence type="evidence at transcript level"/>
<feature type="compositionally biased region" description="Acidic residues" evidence="1">
    <location>
        <begin position="168"/>
        <end position="181"/>
    </location>
</feature>
<accession>A0A023G7Q0</accession>
<reference evidence="2" key="1">
    <citation type="submission" date="2014-03" db="EMBL/GenBank/DDBJ databases">
        <title>The sialotranscriptome of Amblyomma triste, Amblyomma parvum and Amblyomma cajennense ticks, uncovered by 454-based RNA-seq.</title>
        <authorList>
            <person name="Garcia G.R."/>
            <person name="Gardinassi L.G."/>
            <person name="Ribeiro J.M."/>
            <person name="Anatriello E."/>
            <person name="Ferreira B.R."/>
            <person name="Moreira H.N."/>
            <person name="Mafra C."/>
            <person name="Olegario M.M."/>
            <person name="Szabo P.J."/>
            <person name="Miranda-Santos I.K."/>
            <person name="Maruyama S.R."/>
        </authorList>
    </citation>
    <scope>NUCLEOTIDE SEQUENCE</scope>
    <source>
        <strain evidence="2">Mato Grasso do Sul</strain>
        <tissue evidence="2">Salivary glands</tissue>
    </source>
</reference>